<keyword evidence="2" id="KW-1003">Cell membrane</keyword>
<dbReference type="STRING" id="490188.SAMN04488068_1574"/>
<keyword evidence="5 6" id="KW-0472">Membrane</keyword>
<feature type="transmembrane region" description="Helical" evidence="6">
    <location>
        <begin position="401"/>
        <end position="421"/>
    </location>
</feature>
<evidence type="ECO:0000256" key="5">
    <source>
        <dbReference type="ARBA" id="ARBA00023136"/>
    </source>
</evidence>
<keyword evidence="3 6" id="KW-0812">Transmembrane</keyword>
<feature type="transmembrane region" description="Helical" evidence="6">
    <location>
        <begin position="254"/>
        <end position="280"/>
    </location>
</feature>
<dbReference type="PANTHER" id="PTHR33406:SF10">
    <property type="entry name" value="SSD DOMAIN-CONTAINING PROTEIN"/>
    <property type="match status" value="1"/>
</dbReference>
<feature type="transmembrane region" description="Helical" evidence="6">
    <location>
        <begin position="710"/>
        <end position="734"/>
    </location>
</feature>
<evidence type="ECO:0000313" key="8">
    <source>
        <dbReference type="EMBL" id="SHG83225.1"/>
    </source>
</evidence>
<feature type="transmembrane region" description="Helical" evidence="6">
    <location>
        <begin position="220"/>
        <end position="242"/>
    </location>
</feature>
<keyword evidence="4 6" id="KW-1133">Transmembrane helix</keyword>
<dbReference type="Proteomes" id="UP000199758">
    <property type="component" value="Unassembled WGS sequence"/>
</dbReference>
<proteinExistence type="predicted"/>
<name>A0A1M5N195_9GAMM</name>
<organism evidence="8 9">
    <name type="scientific">Hydrocarboniphaga daqingensis</name>
    <dbReference type="NCBI Taxonomy" id="490188"/>
    <lineage>
        <taxon>Bacteria</taxon>
        <taxon>Pseudomonadati</taxon>
        <taxon>Pseudomonadota</taxon>
        <taxon>Gammaproteobacteria</taxon>
        <taxon>Nevskiales</taxon>
        <taxon>Nevskiaceae</taxon>
        <taxon>Hydrocarboniphaga</taxon>
    </lineage>
</organism>
<evidence type="ECO:0000256" key="4">
    <source>
        <dbReference type="ARBA" id="ARBA00022989"/>
    </source>
</evidence>
<evidence type="ECO:0000256" key="2">
    <source>
        <dbReference type="ARBA" id="ARBA00022475"/>
    </source>
</evidence>
<keyword evidence="9" id="KW-1185">Reference proteome</keyword>
<dbReference type="OrthoDB" id="9803781at2"/>
<feature type="transmembrane region" description="Helical" evidence="6">
    <location>
        <begin position="617"/>
        <end position="635"/>
    </location>
</feature>
<dbReference type="InterPro" id="IPR004869">
    <property type="entry name" value="MMPL_dom"/>
</dbReference>
<feature type="domain" description="Membrane transport protein MMPL" evidence="7">
    <location>
        <begin position="557"/>
        <end position="771"/>
    </location>
</feature>
<feature type="transmembrane region" description="Helical" evidence="6">
    <location>
        <begin position="345"/>
        <end position="369"/>
    </location>
</feature>
<dbReference type="EMBL" id="FQWZ01000003">
    <property type="protein sequence ID" value="SHG83225.1"/>
    <property type="molecule type" value="Genomic_DNA"/>
</dbReference>
<accession>A0A1M5N195</accession>
<feature type="domain" description="Membrane transport protein MMPL" evidence="7">
    <location>
        <begin position="150"/>
        <end position="279"/>
    </location>
</feature>
<feature type="transmembrane region" description="Helical" evidence="6">
    <location>
        <begin position="315"/>
        <end position="339"/>
    </location>
</feature>
<evidence type="ECO:0000256" key="6">
    <source>
        <dbReference type="SAM" id="Phobius"/>
    </source>
</evidence>
<dbReference type="PANTHER" id="PTHR33406">
    <property type="entry name" value="MEMBRANE PROTEIN MJ1562-RELATED"/>
    <property type="match status" value="1"/>
</dbReference>
<protein>
    <recommendedName>
        <fullName evidence="7">Membrane transport protein MMPL domain-containing protein</fullName>
    </recommendedName>
</protein>
<dbReference type="AlphaFoldDB" id="A0A1M5N195"/>
<dbReference type="InterPro" id="IPR050545">
    <property type="entry name" value="Mycobact_MmpL"/>
</dbReference>
<dbReference type="Pfam" id="PF03176">
    <property type="entry name" value="MMPL"/>
    <property type="match status" value="2"/>
</dbReference>
<reference evidence="8" key="1">
    <citation type="submission" date="2016-11" db="EMBL/GenBank/DDBJ databases">
        <authorList>
            <person name="Jaros S."/>
            <person name="Januszkiewicz K."/>
            <person name="Wedrychowicz H."/>
        </authorList>
    </citation>
    <scope>NUCLEOTIDE SEQUENCE [LARGE SCALE GENOMIC DNA]</scope>
    <source>
        <strain evidence="8">CGMCC 1.7049</strain>
    </source>
</reference>
<feature type="transmembrane region" description="Helical" evidence="6">
    <location>
        <begin position="12"/>
        <end position="33"/>
    </location>
</feature>
<feature type="transmembrane region" description="Helical" evidence="6">
    <location>
        <begin position="746"/>
        <end position="770"/>
    </location>
</feature>
<sequence length="788" mass="86528">MGLRQRIATWVLAHRRAGLVLFVAITAFFAAGLPRVDLRTVFSDLLPGDDPFVQTFKDHPSFGNPLTVMLMLERVDGDIYNADTLAKTWKLTRDIDLAPGVDHDQILSITTEKARYSEATPLGIDMRPLMGDAPPQTDAELARFRRHVDMAPNVRTFLISNDDRATLILATFIEQRVDYGEVFAYVERLAEQARDEHHRVYVAGQPMLIGWVYRYERQMVAIALVTVGLLIGALLLYMRSWVGVLTPIITSATAAIWAFGLVGWLGVSIEPLLMVVPLLLTARSFSHSVQFTERFYEILADVGDRRRAAELTMTVMAAPSLLGIVTDVLGIVVVCAAPIPAMVRHALFCGMWAVWLIPTGVVLISLLLASLPAPQRMRTTSNSPVTVGLLRRIARLSQGRAALLTTVVVVIASGVVVQQAAQIKIGNPVEGSNLFWPDSAFNQAVRAINAQFPGVNTLEIVLEAKDPKAPFWTSQRVDTVMTMQRLQRLMENSADPPRATLSFADYLTETNRLFNGGDPRWMPLDARERAISAASIGAMMGSSAKNFGHVVDPTLQHATVSLWYRDNRQDTVDAALAAAQRAVAEVGADHAEFRVRLGSGTIALQEAVNRVIERYEWIVIGVLNLLIFALCSLAYRSFVAGLLLLVPVNLANEALIAAMHWLGVGLDVNSMIVAAIGVGVGIDYGIYLLSRIAEEVQARSGRWNEAIEAALVTTGRAILFTATVMTIGILPWYLMSDLKFVADMGLLLIAIMGINLVLALVVLPLLVAWVKPSFALRQNRIVGEHWLH</sequence>
<gene>
    <name evidence="8" type="ORF">SAMN04488068_1574</name>
</gene>
<evidence type="ECO:0000259" key="7">
    <source>
        <dbReference type="Pfam" id="PF03176"/>
    </source>
</evidence>
<feature type="transmembrane region" description="Helical" evidence="6">
    <location>
        <begin position="668"/>
        <end position="689"/>
    </location>
</feature>
<dbReference type="GO" id="GO:0005886">
    <property type="term" value="C:plasma membrane"/>
    <property type="evidence" value="ECO:0007669"/>
    <property type="project" value="UniProtKB-SubCell"/>
</dbReference>
<dbReference type="RefSeq" id="WP_072896243.1">
    <property type="nucleotide sequence ID" value="NZ_FQWZ01000003.1"/>
</dbReference>
<evidence type="ECO:0000313" key="9">
    <source>
        <dbReference type="Proteomes" id="UP000199758"/>
    </source>
</evidence>
<dbReference type="Gene3D" id="1.20.1640.10">
    <property type="entry name" value="Multidrug efflux transporter AcrB transmembrane domain"/>
    <property type="match status" value="2"/>
</dbReference>
<comment type="subcellular location">
    <subcellularLocation>
        <location evidence="1">Cell membrane</location>
        <topology evidence="1">Multi-pass membrane protein</topology>
    </subcellularLocation>
</comment>
<evidence type="ECO:0000256" key="1">
    <source>
        <dbReference type="ARBA" id="ARBA00004651"/>
    </source>
</evidence>
<dbReference type="SUPFAM" id="SSF82866">
    <property type="entry name" value="Multidrug efflux transporter AcrB transmembrane domain"/>
    <property type="match status" value="2"/>
</dbReference>
<evidence type="ECO:0000256" key="3">
    <source>
        <dbReference type="ARBA" id="ARBA00022692"/>
    </source>
</evidence>